<dbReference type="GO" id="GO:0019346">
    <property type="term" value="P:transsulfuration"/>
    <property type="evidence" value="ECO:0007669"/>
    <property type="project" value="InterPro"/>
</dbReference>
<organism evidence="7 8">
    <name type="scientific">Corynebacterium phoceense</name>
    <dbReference type="NCBI Taxonomy" id="1686286"/>
    <lineage>
        <taxon>Bacteria</taxon>
        <taxon>Bacillati</taxon>
        <taxon>Actinomycetota</taxon>
        <taxon>Actinomycetes</taxon>
        <taxon>Mycobacteriales</taxon>
        <taxon>Corynebacteriaceae</taxon>
        <taxon>Corynebacterium</taxon>
    </lineage>
</organism>
<dbReference type="Proteomes" id="UP000318080">
    <property type="component" value="Unassembled WGS sequence"/>
</dbReference>
<comment type="similarity">
    <text evidence="2 6">Belongs to the trans-sulfuration enzymes family.</text>
</comment>
<keyword evidence="3 5" id="KW-0663">Pyridoxal phosphate</keyword>
<dbReference type="GO" id="GO:0009086">
    <property type="term" value="P:methionine biosynthetic process"/>
    <property type="evidence" value="ECO:0007669"/>
    <property type="project" value="UniProtKB-KW"/>
</dbReference>
<dbReference type="RefSeq" id="WP_141628933.1">
    <property type="nucleotide sequence ID" value="NZ_VHIR01000008.1"/>
</dbReference>
<dbReference type="GO" id="GO:0030170">
    <property type="term" value="F:pyridoxal phosphate binding"/>
    <property type="evidence" value="ECO:0007669"/>
    <property type="project" value="InterPro"/>
</dbReference>
<accession>A0A540R7F3</accession>
<keyword evidence="7" id="KW-0808">Transferase</keyword>
<dbReference type="GO" id="GO:0019343">
    <property type="term" value="P:cysteine biosynthetic process via cystathionine"/>
    <property type="evidence" value="ECO:0007669"/>
    <property type="project" value="TreeGrafter"/>
</dbReference>
<dbReference type="Gene3D" id="3.90.1150.10">
    <property type="entry name" value="Aspartate Aminotransferase, domain 1"/>
    <property type="match status" value="1"/>
</dbReference>
<dbReference type="PANTHER" id="PTHR11808:SF15">
    <property type="entry name" value="CYSTATHIONINE GAMMA-LYASE"/>
    <property type="match status" value="1"/>
</dbReference>
<reference evidence="7 8" key="1">
    <citation type="submission" date="2019-06" db="EMBL/GenBank/DDBJ databases">
        <title>Draft genome of C. phoceense Strain 272.</title>
        <authorList>
            <person name="Pacheco L.G.C."/>
            <person name="Barberis C.M."/>
            <person name="Almuzara M.N."/>
            <person name="Traglia G.M."/>
            <person name="Santos C.S."/>
            <person name="Rocha D.J.P.G."/>
            <person name="Aguiar E.R.G.R."/>
            <person name="Vay C.A."/>
        </authorList>
    </citation>
    <scope>NUCLEOTIDE SEQUENCE [LARGE SCALE GENOMIC DNA]</scope>
    <source>
        <strain evidence="7 8">272</strain>
    </source>
</reference>
<evidence type="ECO:0000256" key="5">
    <source>
        <dbReference type="PIRSR" id="PIRSR001434-2"/>
    </source>
</evidence>
<dbReference type="AlphaFoldDB" id="A0A540R7F3"/>
<keyword evidence="4" id="KW-0486">Methionine biosynthesis</keyword>
<dbReference type="Pfam" id="PF01053">
    <property type="entry name" value="Cys_Met_Meta_PP"/>
    <property type="match status" value="1"/>
</dbReference>
<keyword evidence="4" id="KW-0028">Amino-acid biosynthesis</keyword>
<dbReference type="InterPro" id="IPR015424">
    <property type="entry name" value="PyrdxlP-dep_Trfase"/>
</dbReference>
<dbReference type="EC" id="2.5.1.48" evidence="7"/>
<evidence type="ECO:0000313" key="8">
    <source>
        <dbReference type="Proteomes" id="UP000318080"/>
    </source>
</evidence>
<sequence length="391" mass="42234">MTEPSNHERRAQLARGFHSRAIHAGYQPDSHMGSINVPIYASTTFEQDGLAQLRGGFEYGRVANPTVRALEKTLAALEDAQYARVFSSGMAAVDTLLRIILRPGAHVILGNDAYGGMYRLLHNDYGDWGVELSIVDTTDVQAVRAAIKDNTKLIWLETPTNPATNITDIAAVAAVKGNAAVVVDNTFATPYLQNPLALGADHVLHSTTKYLGGHSDVLGGAVVTNDPEMDERLLYFQGNTGAVASPFDAYLTARGIKTLAVRMDRHCQNAQAVAEFLAARAEVKQVLYPGLASHPGHELAAKQMRGFGGMMSVRFHNPEHAAQFCLNTRLIALAESLGGVESLVEHPRHMTHVSAEGSELVPPADLVRLSIGIEDSEDLLEDLRQALDALD</sequence>
<dbReference type="GO" id="GO:0004123">
    <property type="term" value="F:cystathionine gamma-lyase activity"/>
    <property type="evidence" value="ECO:0007669"/>
    <property type="project" value="TreeGrafter"/>
</dbReference>
<dbReference type="NCBIfam" id="NF005871">
    <property type="entry name" value="PRK07811.1"/>
    <property type="match status" value="1"/>
</dbReference>
<dbReference type="InterPro" id="IPR015421">
    <property type="entry name" value="PyrdxlP-dep_Trfase_major"/>
</dbReference>
<evidence type="ECO:0000256" key="2">
    <source>
        <dbReference type="ARBA" id="ARBA00009077"/>
    </source>
</evidence>
<comment type="caution">
    <text evidence="7">The sequence shown here is derived from an EMBL/GenBank/DDBJ whole genome shotgun (WGS) entry which is preliminary data.</text>
</comment>
<evidence type="ECO:0000256" key="6">
    <source>
        <dbReference type="RuleBase" id="RU362118"/>
    </source>
</evidence>
<feature type="modified residue" description="N6-(pyridoxal phosphate)lysine" evidence="5">
    <location>
        <position position="209"/>
    </location>
</feature>
<dbReference type="FunFam" id="3.40.640.10:FF:000009">
    <property type="entry name" value="Cystathionine gamma-synthase homolog"/>
    <property type="match status" value="1"/>
</dbReference>
<comment type="cofactor">
    <cofactor evidence="1 6">
        <name>pyridoxal 5'-phosphate</name>
        <dbReference type="ChEBI" id="CHEBI:597326"/>
    </cofactor>
</comment>
<dbReference type="SUPFAM" id="SSF53383">
    <property type="entry name" value="PLP-dependent transferases"/>
    <property type="match status" value="1"/>
</dbReference>
<evidence type="ECO:0000313" key="7">
    <source>
        <dbReference type="EMBL" id="TQE43537.1"/>
    </source>
</evidence>
<dbReference type="PIRSF" id="PIRSF001434">
    <property type="entry name" value="CGS"/>
    <property type="match status" value="1"/>
</dbReference>
<keyword evidence="8" id="KW-1185">Reference proteome</keyword>
<evidence type="ECO:0000256" key="1">
    <source>
        <dbReference type="ARBA" id="ARBA00001933"/>
    </source>
</evidence>
<proteinExistence type="inferred from homology"/>
<evidence type="ECO:0000256" key="3">
    <source>
        <dbReference type="ARBA" id="ARBA00022898"/>
    </source>
</evidence>
<evidence type="ECO:0000256" key="4">
    <source>
        <dbReference type="ARBA" id="ARBA00023167"/>
    </source>
</evidence>
<dbReference type="GO" id="GO:0005737">
    <property type="term" value="C:cytoplasm"/>
    <property type="evidence" value="ECO:0007669"/>
    <property type="project" value="TreeGrafter"/>
</dbReference>
<dbReference type="STRING" id="1686286.GCA_900092335_02536"/>
<dbReference type="InterPro" id="IPR000277">
    <property type="entry name" value="Cys/Met-Metab_PyrdxlP-dep_enz"/>
</dbReference>
<dbReference type="PANTHER" id="PTHR11808">
    <property type="entry name" value="TRANS-SULFURATION ENZYME FAMILY MEMBER"/>
    <property type="match status" value="1"/>
</dbReference>
<dbReference type="Gene3D" id="3.40.640.10">
    <property type="entry name" value="Type I PLP-dependent aspartate aminotransferase-like (Major domain)"/>
    <property type="match status" value="1"/>
</dbReference>
<gene>
    <name evidence="7" type="ORF">EJK80_07165</name>
</gene>
<dbReference type="GO" id="GO:0003962">
    <property type="term" value="F:cystathionine gamma-synthase activity"/>
    <property type="evidence" value="ECO:0007669"/>
    <property type="project" value="UniProtKB-EC"/>
</dbReference>
<protein>
    <submittedName>
        <fullName evidence="7">Cystathionine gamma-synthase</fullName>
        <ecNumber evidence="7">2.5.1.48</ecNumber>
    </submittedName>
</protein>
<name>A0A540R7F3_9CORY</name>
<dbReference type="InterPro" id="IPR015422">
    <property type="entry name" value="PyrdxlP-dep_Trfase_small"/>
</dbReference>
<dbReference type="EMBL" id="VHIR01000008">
    <property type="protein sequence ID" value="TQE43537.1"/>
    <property type="molecule type" value="Genomic_DNA"/>
</dbReference>
<dbReference type="CDD" id="cd00614">
    <property type="entry name" value="CGS_like"/>
    <property type="match status" value="1"/>
</dbReference>